<dbReference type="AlphaFoldDB" id="A0A813L691"/>
<reference evidence="2" key="1">
    <citation type="submission" date="2021-02" db="EMBL/GenBank/DDBJ databases">
        <authorList>
            <person name="Dougan E. K."/>
            <person name="Rhodes N."/>
            <person name="Thang M."/>
            <person name="Chan C."/>
        </authorList>
    </citation>
    <scope>NUCLEOTIDE SEQUENCE</scope>
</reference>
<dbReference type="Proteomes" id="UP000626109">
    <property type="component" value="Unassembled WGS sequence"/>
</dbReference>
<feature type="compositionally biased region" description="Basic residues" evidence="1">
    <location>
        <begin position="386"/>
        <end position="419"/>
    </location>
</feature>
<comment type="caution">
    <text evidence="2">The sequence shown here is derived from an EMBL/GenBank/DDBJ whole genome shotgun (WGS) entry which is preliminary data.</text>
</comment>
<feature type="region of interest" description="Disordered" evidence="1">
    <location>
        <begin position="379"/>
        <end position="419"/>
    </location>
</feature>
<dbReference type="EMBL" id="CAJNNW010033814">
    <property type="protein sequence ID" value="CAE8720505.1"/>
    <property type="molecule type" value="Genomic_DNA"/>
</dbReference>
<evidence type="ECO:0000313" key="2">
    <source>
        <dbReference type="EMBL" id="CAE8720505.1"/>
    </source>
</evidence>
<sequence length="419" mass="48119">MAHVMKKPASANAMQKPPAVLEEKVYVTTLTKCTCGGKLCKGKDMPAMLYGTEGNMSVTHRSKRCCRKNCRTYFGYNYCTKPSGQFNTVRIDDVDVLFANDKVAFTKKFLEYHDSLQFRGYLSTGAIGFAFDEVLADGRNPTCKWFSKTYQDARLLRLAMEEFALMGDDYIFKIKIGSEVSTESLNGYVCAGAPSPKKRGGRPSTKRTKQKPYTNGWFMLSDPSDGRILSVVQQFEPENNAVVFEAIGKVIDTYPECDGFIMDRCCKVAPEAKRRDLFPQIKYWATDVWHGEKHSDACKHTMRNVRALKTRFKGVNTSVAEQIFSWFRGYARTFNEMKDLRHMFLVVYYCKRHNMLIDNGDTKHLNKFSTHKKAKKVKKSYECIKKRDHKNKNRSRVKKNSVQKRTMKAKKAMSMKGKK</sequence>
<gene>
    <name evidence="2" type="ORF">PGLA2088_LOCUS41367</name>
</gene>
<proteinExistence type="predicted"/>
<name>A0A813L691_POLGL</name>
<evidence type="ECO:0000256" key="1">
    <source>
        <dbReference type="SAM" id="MobiDB-lite"/>
    </source>
</evidence>
<evidence type="ECO:0000313" key="3">
    <source>
        <dbReference type="Proteomes" id="UP000626109"/>
    </source>
</evidence>
<accession>A0A813L691</accession>
<organism evidence="2 3">
    <name type="scientific">Polarella glacialis</name>
    <name type="common">Dinoflagellate</name>
    <dbReference type="NCBI Taxonomy" id="89957"/>
    <lineage>
        <taxon>Eukaryota</taxon>
        <taxon>Sar</taxon>
        <taxon>Alveolata</taxon>
        <taxon>Dinophyceae</taxon>
        <taxon>Suessiales</taxon>
        <taxon>Suessiaceae</taxon>
        <taxon>Polarella</taxon>
    </lineage>
</organism>
<protein>
    <submittedName>
        <fullName evidence="2">Uncharacterized protein</fullName>
    </submittedName>
</protein>